<feature type="region of interest" description="Disordered" evidence="9">
    <location>
        <begin position="243"/>
        <end position="284"/>
    </location>
</feature>
<feature type="region of interest" description="Disordered" evidence="9">
    <location>
        <begin position="413"/>
        <end position="443"/>
    </location>
</feature>
<organism evidence="14 15">
    <name type="scientific">Malassezia cuniculi</name>
    <dbReference type="NCBI Taxonomy" id="948313"/>
    <lineage>
        <taxon>Eukaryota</taxon>
        <taxon>Fungi</taxon>
        <taxon>Dikarya</taxon>
        <taxon>Basidiomycota</taxon>
        <taxon>Ustilaginomycotina</taxon>
        <taxon>Malasseziomycetes</taxon>
        <taxon>Malasseziales</taxon>
        <taxon>Malasseziaceae</taxon>
        <taxon>Malassezia</taxon>
    </lineage>
</organism>
<proteinExistence type="predicted"/>
<evidence type="ECO:0000256" key="9">
    <source>
        <dbReference type="SAM" id="MobiDB-lite"/>
    </source>
</evidence>
<dbReference type="GO" id="GO:0008270">
    <property type="term" value="F:zinc ion binding"/>
    <property type="evidence" value="ECO:0007669"/>
    <property type="project" value="UniProtKB-KW"/>
</dbReference>
<dbReference type="PROSITE" id="PS51293">
    <property type="entry name" value="SANT"/>
    <property type="match status" value="1"/>
</dbReference>
<dbReference type="GO" id="GO:0006338">
    <property type="term" value="P:chromatin remodeling"/>
    <property type="evidence" value="ECO:0007669"/>
    <property type="project" value="TreeGrafter"/>
</dbReference>
<feature type="domain" description="Myb-like" evidence="10">
    <location>
        <begin position="61"/>
        <end position="104"/>
    </location>
</feature>
<dbReference type="EMBL" id="CP119881">
    <property type="protein sequence ID" value="WFD36459.1"/>
    <property type="molecule type" value="Genomic_DNA"/>
</dbReference>
<name>A0AAF0EWI9_9BASI</name>
<dbReference type="InterPro" id="IPR017884">
    <property type="entry name" value="SANT_dom"/>
</dbReference>
<dbReference type="FunFam" id="1.10.10.60:FF:000115">
    <property type="entry name" value="Transcriptional adapter 2"/>
    <property type="match status" value="1"/>
</dbReference>
<reference evidence="14" key="1">
    <citation type="submission" date="2023-03" db="EMBL/GenBank/DDBJ databases">
        <title>Mating type loci evolution in Malassezia.</title>
        <authorList>
            <person name="Coelho M.A."/>
        </authorList>
    </citation>
    <scope>NUCLEOTIDE SEQUENCE</scope>
    <source>
        <strain evidence="14">CBS 11721</strain>
    </source>
</reference>
<evidence type="ECO:0000256" key="1">
    <source>
        <dbReference type="ARBA" id="ARBA00004123"/>
    </source>
</evidence>
<dbReference type="CDD" id="cd00167">
    <property type="entry name" value="SANT"/>
    <property type="match status" value="1"/>
</dbReference>
<evidence type="ECO:0000256" key="8">
    <source>
        <dbReference type="PIRNR" id="PIRNR025024"/>
    </source>
</evidence>
<dbReference type="PROSITE" id="PS50934">
    <property type="entry name" value="SWIRM"/>
    <property type="match status" value="1"/>
</dbReference>
<dbReference type="PROSITE" id="PS50090">
    <property type="entry name" value="MYB_LIKE"/>
    <property type="match status" value="1"/>
</dbReference>
<dbReference type="GO" id="GO:0003682">
    <property type="term" value="F:chromatin binding"/>
    <property type="evidence" value="ECO:0007669"/>
    <property type="project" value="TreeGrafter"/>
</dbReference>
<dbReference type="Pfam" id="PF25299">
    <property type="entry name" value="ZZ_ADA2"/>
    <property type="match status" value="1"/>
</dbReference>
<evidence type="ECO:0000256" key="4">
    <source>
        <dbReference type="ARBA" id="ARBA00022833"/>
    </source>
</evidence>
<keyword evidence="2" id="KW-0479">Metal-binding</keyword>
<comment type="subcellular location">
    <subcellularLocation>
        <location evidence="1 8">Nucleus</location>
    </subcellularLocation>
</comment>
<keyword evidence="6 8" id="KW-0804">Transcription</keyword>
<evidence type="ECO:0000256" key="5">
    <source>
        <dbReference type="ARBA" id="ARBA00023015"/>
    </source>
</evidence>
<feature type="domain" description="SANT" evidence="12">
    <location>
        <begin position="56"/>
        <end position="108"/>
    </location>
</feature>
<dbReference type="PANTHER" id="PTHR12374:SF20">
    <property type="entry name" value="TRANSCRIPTIONAL ADAPTER 2-ALPHA"/>
    <property type="match status" value="1"/>
</dbReference>
<dbReference type="AlphaFoldDB" id="A0AAF0EWI9"/>
<dbReference type="InterPro" id="IPR007526">
    <property type="entry name" value="SWIRM"/>
</dbReference>
<dbReference type="InterPro" id="IPR041983">
    <property type="entry name" value="ADA2-like_ZZ"/>
</dbReference>
<evidence type="ECO:0000259" key="11">
    <source>
        <dbReference type="PROSITE" id="PS50934"/>
    </source>
</evidence>
<dbReference type="InterPro" id="IPR036388">
    <property type="entry name" value="WH-like_DNA-bd_sf"/>
</dbReference>
<dbReference type="SUPFAM" id="SSF57850">
    <property type="entry name" value="RING/U-box"/>
    <property type="match status" value="1"/>
</dbReference>
<evidence type="ECO:0000313" key="14">
    <source>
        <dbReference type="EMBL" id="WFD36459.1"/>
    </source>
</evidence>
<evidence type="ECO:0000259" key="10">
    <source>
        <dbReference type="PROSITE" id="PS50090"/>
    </source>
</evidence>
<dbReference type="GO" id="GO:0003713">
    <property type="term" value="F:transcription coactivator activity"/>
    <property type="evidence" value="ECO:0007669"/>
    <property type="project" value="InterPro"/>
</dbReference>
<dbReference type="FunFam" id="1.10.10.10:FF:000087">
    <property type="entry name" value="Transcriptional adapter 2"/>
    <property type="match status" value="1"/>
</dbReference>
<sequence length="544" mass="61978">MTVSHRKPRPTQPHEDRSRGCEDFDLCGTCFCAGAQVGDHRAWHDYQVIEQQAYSIFCPDWGADEELLLIDGCQLYGLGNWADIADHIGNRTKEEVEEHYISVYIEGRNGLPSGDERAARAVTEWRDAHPRDPLYQGEERLPILGPDPSFKDDTPLDVFQRRRRARIEELRKKQAAFVPPKGVAAKPLVSQPTTHSELAGFMPGRLEFDQEYEQDAEHLIKDMEFGRVFDLERAPMEVDYDAATKPKDEAQDESMPASDGTATQAEEGSAEQTDDGGLPDYTEDPADLELKLTILDMYRERLDRRIRLKGFIFERNLVDYRRNTAIERRRHKEERELLGRIKHFATLQTAEDFETFYAGLCYEEALKRTIKQLQQYRRMGVSTVAEAAQYDKDAAERTKRQLAAAEGNLAFPSVAPHTGRGRARERAQSGVEDDWTTPDDRSEEPFSFATAPGIQLLSPEEQQLCSALHILPQPYLLLKSALLTFDCAHDRELALEHWQKLIHVGPKKLERVYDFFYAQGYVAAARSARALDTRATPSIYPAET</sequence>
<keyword evidence="15" id="KW-1185">Reference proteome</keyword>
<dbReference type="InterPro" id="IPR001005">
    <property type="entry name" value="SANT/Myb"/>
</dbReference>
<dbReference type="CDD" id="cd02335">
    <property type="entry name" value="ZZ_ADA2"/>
    <property type="match status" value="1"/>
</dbReference>
<dbReference type="SUPFAM" id="SSF46689">
    <property type="entry name" value="Homeodomain-like"/>
    <property type="match status" value="2"/>
</dbReference>
<evidence type="ECO:0000256" key="7">
    <source>
        <dbReference type="ARBA" id="ARBA00023242"/>
    </source>
</evidence>
<dbReference type="Pfam" id="PF22941">
    <property type="entry name" value="TADA2A-like_3rd"/>
    <property type="match status" value="2"/>
</dbReference>
<dbReference type="GO" id="GO:0005634">
    <property type="term" value="C:nucleus"/>
    <property type="evidence" value="ECO:0007669"/>
    <property type="project" value="UniProtKB-SubCell"/>
</dbReference>
<dbReference type="Gene3D" id="1.10.10.10">
    <property type="entry name" value="Winged helix-like DNA-binding domain superfamily/Winged helix DNA-binding domain"/>
    <property type="match status" value="1"/>
</dbReference>
<dbReference type="Gene3D" id="1.10.10.60">
    <property type="entry name" value="Homeodomain-like"/>
    <property type="match status" value="1"/>
</dbReference>
<dbReference type="GO" id="GO:0006357">
    <property type="term" value="P:regulation of transcription by RNA polymerase II"/>
    <property type="evidence" value="ECO:0007669"/>
    <property type="project" value="InterPro"/>
</dbReference>
<feature type="domain" description="SWIRM" evidence="11">
    <location>
        <begin position="437"/>
        <end position="533"/>
    </location>
</feature>
<accession>A0AAF0EWI9</accession>
<dbReference type="PANTHER" id="PTHR12374">
    <property type="entry name" value="TRANSCRIPTIONAL ADAPTOR 2 ADA2 -RELATED"/>
    <property type="match status" value="1"/>
</dbReference>
<dbReference type="GO" id="GO:0070461">
    <property type="term" value="C:SAGA-type complex"/>
    <property type="evidence" value="ECO:0007669"/>
    <property type="project" value="TreeGrafter"/>
</dbReference>
<dbReference type="InterPro" id="IPR055141">
    <property type="entry name" value="TADA2A_B-like_dom"/>
</dbReference>
<dbReference type="PROSITE" id="PS51294">
    <property type="entry name" value="HTH_MYB"/>
    <property type="match status" value="1"/>
</dbReference>
<keyword evidence="7 8" id="KW-0539">Nucleus</keyword>
<dbReference type="PIRSF" id="PIRSF025024">
    <property type="entry name" value="Transcriptional_adaptor_2"/>
    <property type="match status" value="1"/>
</dbReference>
<feature type="domain" description="HTH myb-type" evidence="13">
    <location>
        <begin position="61"/>
        <end position="108"/>
    </location>
</feature>
<evidence type="ECO:0000256" key="6">
    <source>
        <dbReference type="ARBA" id="ARBA00023163"/>
    </source>
</evidence>
<evidence type="ECO:0000313" key="15">
    <source>
        <dbReference type="Proteomes" id="UP001219933"/>
    </source>
</evidence>
<evidence type="ECO:0000256" key="3">
    <source>
        <dbReference type="ARBA" id="ARBA00022771"/>
    </source>
</evidence>
<gene>
    <name evidence="14" type="primary">ADA2</name>
    <name evidence="14" type="ORF">MCUN1_003338</name>
</gene>
<evidence type="ECO:0000259" key="13">
    <source>
        <dbReference type="PROSITE" id="PS51294"/>
    </source>
</evidence>
<feature type="region of interest" description="Disordered" evidence="9">
    <location>
        <begin position="1"/>
        <end position="20"/>
    </location>
</feature>
<keyword evidence="4" id="KW-0862">Zinc</keyword>
<evidence type="ECO:0000259" key="12">
    <source>
        <dbReference type="PROSITE" id="PS51293"/>
    </source>
</evidence>
<dbReference type="InterPro" id="IPR017930">
    <property type="entry name" value="Myb_dom"/>
</dbReference>
<dbReference type="InterPro" id="IPR000433">
    <property type="entry name" value="Znf_ZZ"/>
</dbReference>
<evidence type="ECO:0000256" key="2">
    <source>
        <dbReference type="ARBA" id="ARBA00022723"/>
    </source>
</evidence>
<dbReference type="Pfam" id="PF00249">
    <property type="entry name" value="Myb_DNA-binding"/>
    <property type="match status" value="1"/>
</dbReference>
<keyword evidence="5 8" id="KW-0805">Transcription regulation</keyword>
<protein>
    <recommendedName>
        <fullName evidence="8">Transcriptional adapter 2</fullName>
    </recommendedName>
</protein>
<dbReference type="InterPro" id="IPR009057">
    <property type="entry name" value="Homeodomain-like_sf"/>
</dbReference>
<dbReference type="Proteomes" id="UP001219933">
    <property type="component" value="Chromosome 5"/>
</dbReference>
<keyword evidence="3" id="KW-0863">Zinc-finger</keyword>
<dbReference type="InterPro" id="IPR016827">
    <property type="entry name" value="Ada2/TADA2"/>
</dbReference>
<dbReference type="SMART" id="SM00717">
    <property type="entry name" value="SANT"/>
    <property type="match status" value="1"/>
</dbReference>